<dbReference type="STRING" id="1497020.DO97_12230"/>
<dbReference type="OrthoDB" id="9810303at2"/>
<evidence type="ECO:0000313" key="1">
    <source>
        <dbReference type="EMBL" id="KGF72108.1"/>
    </source>
</evidence>
<dbReference type="PANTHER" id="PTHR36529:SF1">
    <property type="entry name" value="GLYCOSYLTRANSFERASE"/>
    <property type="match status" value="1"/>
</dbReference>
<dbReference type="Pfam" id="PF09837">
    <property type="entry name" value="DUF2064"/>
    <property type="match status" value="1"/>
</dbReference>
<organism evidence="1 2">
    <name type="scientific">Neosynechococcus sphagnicola sy1</name>
    <dbReference type="NCBI Taxonomy" id="1497020"/>
    <lineage>
        <taxon>Bacteria</taxon>
        <taxon>Bacillati</taxon>
        <taxon>Cyanobacteriota</taxon>
        <taxon>Cyanophyceae</taxon>
        <taxon>Neosynechococcales</taxon>
        <taxon>Neosynechococcaceae</taxon>
        <taxon>Neosynechococcus</taxon>
    </lineage>
</organism>
<dbReference type="AlphaFoldDB" id="A0A098TMP7"/>
<evidence type="ECO:0000313" key="2">
    <source>
        <dbReference type="Proteomes" id="UP000030170"/>
    </source>
</evidence>
<sequence>MEFPRASRSGGEGLIVITRYPEPGRTKTRLIPALGADGAARLHHHLGQQTLQQVTALQAIRPLSVAVHFHGGSLQQMRAWLGSYPTYIPQGEGDLGARMTQAFAQGFQAGWERVVMIGTDCPHLQVSHLAQAFESLETADLVLGPALDGGYYLIGLGQWIPALLIGPTWGTDQVLQQTLEIATALQLAIAQLPTLADIDRPEDLVYL</sequence>
<gene>
    <name evidence="1" type="ORF">DO97_12230</name>
</gene>
<comment type="caution">
    <text evidence="1">The sequence shown here is derived from an EMBL/GenBank/DDBJ whole genome shotgun (WGS) entry which is preliminary data.</text>
</comment>
<dbReference type="Proteomes" id="UP000030170">
    <property type="component" value="Unassembled WGS sequence"/>
</dbReference>
<accession>A0A098TMP7</accession>
<dbReference type="NCBIfam" id="TIGR04282">
    <property type="entry name" value="glyco_like_cofC"/>
    <property type="match status" value="1"/>
</dbReference>
<dbReference type="InterPro" id="IPR029044">
    <property type="entry name" value="Nucleotide-diphossugar_trans"/>
</dbReference>
<dbReference type="RefSeq" id="WP_036534834.1">
    <property type="nucleotide sequence ID" value="NZ_JJML01000037.1"/>
</dbReference>
<proteinExistence type="predicted"/>
<keyword evidence="2" id="KW-1185">Reference proteome</keyword>
<evidence type="ECO:0008006" key="3">
    <source>
        <dbReference type="Google" id="ProtNLM"/>
    </source>
</evidence>
<dbReference type="PANTHER" id="PTHR36529">
    <property type="entry name" value="SLL1095 PROTEIN"/>
    <property type="match status" value="1"/>
</dbReference>
<protein>
    <recommendedName>
        <fullName evidence="3">Glycosyltransferase</fullName>
    </recommendedName>
</protein>
<reference evidence="1 2" key="1">
    <citation type="journal article" date="2014" name="Mol. Ecol.">
        <title>Evolution of Synechococcus.</title>
        <authorList>
            <person name="Dvorak P."/>
            <person name="Casamatta D."/>
            <person name="Hasler P."/>
            <person name="Poulickova A."/>
            <person name="Ondrej V."/>
            <person name="Sanges R."/>
        </authorList>
    </citation>
    <scope>NUCLEOTIDE SEQUENCE [LARGE SCALE GENOMIC DNA]</scope>
    <source>
        <strain evidence="1 2">CAUP A 1101</strain>
    </source>
</reference>
<dbReference type="Gene3D" id="3.90.550.10">
    <property type="entry name" value="Spore Coat Polysaccharide Biosynthesis Protein SpsA, Chain A"/>
    <property type="match status" value="1"/>
</dbReference>
<name>A0A098TMP7_9CYAN</name>
<dbReference type="EMBL" id="JJML01000037">
    <property type="protein sequence ID" value="KGF72108.1"/>
    <property type="molecule type" value="Genomic_DNA"/>
</dbReference>
<dbReference type="InterPro" id="IPR018641">
    <property type="entry name" value="Trfase_1_rSAM/seldom-assoc"/>
</dbReference>
<dbReference type="SUPFAM" id="SSF53448">
    <property type="entry name" value="Nucleotide-diphospho-sugar transferases"/>
    <property type="match status" value="1"/>
</dbReference>